<name>A0A6G0YZ15_APHCR</name>
<dbReference type="Proteomes" id="UP000478052">
    <property type="component" value="Unassembled WGS sequence"/>
</dbReference>
<keyword evidence="3" id="KW-1185">Reference proteome</keyword>
<evidence type="ECO:0000259" key="1">
    <source>
        <dbReference type="PROSITE" id="PS00028"/>
    </source>
</evidence>
<dbReference type="InterPro" id="IPR013087">
    <property type="entry name" value="Znf_C2H2_type"/>
</dbReference>
<organism evidence="2 3">
    <name type="scientific">Aphis craccivora</name>
    <name type="common">Cowpea aphid</name>
    <dbReference type="NCBI Taxonomy" id="307492"/>
    <lineage>
        <taxon>Eukaryota</taxon>
        <taxon>Metazoa</taxon>
        <taxon>Ecdysozoa</taxon>
        <taxon>Arthropoda</taxon>
        <taxon>Hexapoda</taxon>
        <taxon>Insecta</taxon>
        <taxon>Pterygota</taxon>
        <taxon>Neoptera</taxon>
        <taxon>Paraneoptera</taxon>
        <taxon>Hemiptera</taxon>
        <taxon>Sternorrhyncha</taxon>
        <taxon>Aphidomorpha</taxon>
        <taxon>Aphidoidea</taxon>
        <taxon>Aphididae</taxon>
        <taxon>Aphidini</taxon>
        <taxon>Aphis</taxon>
        <taxon>Aphis</taxon>
    </lineage>
</organism>
<comment type="caution">
    <text evidence="2">The sequence shown here is derived from an EMBL/GenBank/DDBJ whole genome shotgun (WGS) entry which is preliminary data.</text>
</comment>
<dbReference type="EMBL" id="VUJU01001877">
    <property type="protein sequence ID" value="KAF0763466.1"/>
    <property type="molecule type" value="Genomic_DNA"/>
</dbReference>
<gene>
    <name evidence="2" type="ORF">FWK35_00008149</name>
</gene>
<protein>
    <submittedName>
        <fullName evidence="2">C2H2-type domain-containing protein</fullName>
    </submittedName>
</protein>
<accession>A0A6G0YZ15</accession>
<feature type="domain" description="C2H2-type" evidence="1">
    <location>
        <begin position="111"/>
        <end position="131"/>
    </location>
</feature>
<proteinExistence type="predicted"/>
<dbReference type="PROSITE" id="PS00028">
    <property type="entry name" value="ZINC_FINGER_C2H2_1"/>
    <property type="match status" value="1"/>
</dbReference>
<evidence type="ECO:0000313" key="3">
    <source>
        <dbReference type="Proteomes" id="UP000478052"/>
    </source>
</evidence>
<dbReference type="OrthoDB" id="6584474at2759"/>
<reference evidence="2 3" key="1">
    <citation type="submission" date="2019-08" db="EMBL/GenBank/DDBJ databases">
        <title>Whole genome of Aphis craccivora.</title>
        <authorList>
            <person name="Voronova N.V."/>
            <person name="Shulinski R.S."/>
            <person name="Bandarenka Y.V."/>
            <person name="Zhorov D.G."/>
            <person name="Warner D."/>
        </authorList>
    </citation>
    <scope>NUCLEOTIDE SEQUENCE [LARGE SCALE GENOMIC DNA]</scope>
    <source>
        <strain evidence="2">180601</strain>
        <tissue evidence="2">Whole Body</tissue>
    </source>
</reference>
<evidence type="ECO:0000313" key="2">
    <source>
        <dbReference type="EMBL" id="KAF0763466.1"/>
    </source>
</evidence>
<sequence length="151" mass="17830">MDDKSFSRKKLLTIKKEPCEKPFVKQVKRQGRPKTASPQRPFCPPFMVRCETKRPHFNYSTVWACRICSKILLSQAAAINHAVKCKLAITKEEDIPIADLQYMEKNMCYPCKYCDKRMRRKVTWLKHLNDHESPEYEENKWGVDEKSTSED</sequence>
<dbReference type="AlphaFoldDB" id="A0A6G0YZ15"/>